<proteinExistence type="predicted"/>
<accession>A0A6A5WKS0</accession>
<evidence type="ECO:0000256" key="1">
    <source>
        <dbReference type="SAM" id="MobiDB-lite"/>
    </source>
</evidence>
<feature type="compositionally biased region" description="Low complexity" evidence="1">
    <location>
        <begin position="167"/>
        <end position="177"/>
    </location>
</feature>
<name>A0A6A5WKS0_9PLEO</name>
<evidence type="ECO:0000256" key="2">
    <source>
        <dbReference type="SAM" id="Phobius"/>
    </source>
</evidence>
<evidence type="ECO:0000313" key="3">
    <source>
        <dbReference type="EMBL" id="KAF2001524.1"/>
    </source>
</evidence>
<dbReference type="AlphaFoldDB" id="A0A6A5WKS0"/>
<keyword evidence="2" id="KW-0812">Transmembrane</keyword>
<feature type="region of interest" description="Disordered" evidence="1">
    <location>
        <begin position="167"/>
        <end position="187"/>
    </location>
</feature>
<evidence type="ECO:0000313" key="4">
    <source>
        <dbReference type="Proteomes" id="UP000799779"/>
    </source>
</evidence>
<dbReference type="CDD" id="cd12087">
    <property type="entry name" value="TM_EGFR-like"/>
    <property type="match status" value="1"/>
</dbReference>
<organism evidence="3 4">
    <name type="scientific">Amniculicola lignicola CBS 123094</name>
    <dbReference type="NCBI Taxonomy" id="1392246"/>
    <lineage>
        <taxon>Eukaryota</taxon>
        <taxon>Fungi</taxon>
        <taxon>Dikarya</taxon>
        <taxon>Ascomycota</taxon>
        <taxon>Pezizomycotina</taxon>
        <taxon>Dothideomycetes</taxon>
        <taxon>Pleosporomycetidae</taxon>
        <taxon>Pleosporales</taxon>
        <taxon>Amniculicolaceae</taxon>
        <taxon>Amniculicola</taxon>
    </lineage>
</organism>
<keyword evidence="2" id="KW-0472">Membrane</keyword>
<feature type="transmembrane region" description="Helical" evidence="2">
    <location>
        <begin position="195"/>
        <end position="216"/>
    </location>
</feature>
<sequence length="308" mass="32065">MATTNVPPSLATVFTPPPACFKTIVHTANQFFVLGEQSDHSTCLPSAVGTSTKDYFLGSQCPSGWTTGCTRSTTLGSTRQNVVTCCPPGNYGCQTQQELATQFSFFWLTQYGCISSWGTPTATPILVIPSTGTRYTYTFDIKATDAVNAPSVQLRYNVDSSTASSTVAVKSSGAPETGAGGGSGSSRNGTTSWKIGVGVGLAVAALVLIGLGFWFMRRRRATLTKPAATGDDGNADVADVPELDSTFNAKASGAQSDIKIGAPLWSKTRNEAPGGKQEQPGFVSHPAAVELEGSGTVLAVELQDTGRV</sequence>
<protein>
    <submittedName>
        <fullName evidence="3">Uncharacterized protein</fullName>
    </submittedName>
</protein>
<dbReference type="OrthoDB" id="4770059at2759"/>
<dbReference type="Proteomes" id="UP000799779">
    <property type="component" value="Unassembled WGS sequence"/>
</dbReference>
<keyword evidence="2" id="KW-1133">Transmembrane helix</keyword>
<gene>
    <name evidence="3" type="ORF">P154DRAFT_164508</name>
</gene>
<reference evidence="3" key="1">
    <citation type="journal article" date="2020" name="Stud. Mycol.">
        <title>101 Dothideomycetes genomes: a test case for predicting lifestyles and emergence of pathogens.</title>
        <authorList>
            <person name="Haridas S."/>
            <person name="Albert R."/>
            <person name="Binder M."/>
            <person name="Bloem J."/>
            <person name="Labutti K."/>
            <person name="Salamov A."/>
            <person name="Andreopoulos B."/>
            <person name="Baker S."/>
            <person name="Barry K."/>
            <person name="Bills G."/>
            <person name="Bluhm B."/>
            <person name="Cannon C."/>
            <person name="Castanera R."/>
            <person name="Culley D."/>
            <person name="Daum C."/>
            <person name="Ezra D."/>
            <person name="Gonzalez J."/>
            <person name="Henrissat B."/>
            <person name="Kuo A."/>
            <person name="Liang C."/>
            <person name="Lipzen A."/>
            <person name="Lutzoni F."/>
            <person name="Magnuson J."/>
            <person name="Mondo S."/>
            <person name="Nolan M."/>
            <person name="Ohm R."/>
            <person name="Pangilinan J."/>
            <person name="Park H.-J."/>
            <person name="Ramirez L."/>
            <person name="Alfaro M."/>
            <person name="Sun H."/>
            <person name="Tritt A."/>
            <person name="Yoshinaga Y."/>
            <person name="Zwiers L.-H."/>
            <person name="Turgeon B."/>
            <person name="Goodwin S."/>
            <person name="Spatafora J."/>
            <person name="Crous P."/>
            <person name="Grigoriev I."/>
        </authorList>
    </citation>
    <scope>NUCLEOTIDE SEQUENCE</scope>
    <source>
        <strain evidence="3">CBS 123094</strain>
    </source>
</reference>
<dbReference type="EMBL" id="ML977582">
    <property type="protein sequence ID" value="KAF2001524.1"/>
    <property type="molecule type" value="Genomic_DNA"/>
</dbReference>
<keyword evidence="4" id="KW-1185">Reference proteome</keyword>